<dbReference type="Proteomes" id="UP000053664">
    <property type="component" value="Unassembled WGS sequence"/>
</dbReference>
<proteinExistence type="predicted"/>
<gene>
    <name evidence="2" type="ORF">PFL1_05324</name>
</gene>
<name>A0A061H505_9BASI</name>
<feature type="region of interest" description="Disordered" evidence="1">
    <location>
        <begin position="1"/>
        <end position="83"/>
    </location>
</feature>
<dbReference type="KEGG" id="pfp:PFL1_05324"/>
<organism evidence="2 3">
    <name type="scientific">Pseudozyma flocculosa PF-1</name>
    <dbReference type="NCBI Taxonomy" id="1277687"/>
    <lineage>
        <taxon>Eukaryota</taxon>
        <taxon>Fungi</taxon>
        <taxon>Dikarya</taxon>
        <taxon>Basidiomycota</taxon>
        <taxon>Ustilaginomycotina</taxon>
        <taxon>Ustilaginomycetes</taxon>
        <taxon>Ustilaginales</taxon>
        <taxon>Ustilaginaceae</taxon>
        <taxon>Pseudozyma</taxon>
    </lineage>
</organism>
<protein>
    <submittedName>
        <fullName evidence="2">Uncharacterized protein</fullName>
    </submittedName>
</protein>
<feature type="compositionally biased region" description="Polar residues" evidence="1">
    <location>
        <begin position="16"/>
        <end position="32"/>
    </location>
</feature>
<evidence type="ECO:0000313" key="3">
    <source>
        <dbReference type="Proteomes" id="UP000053664"/>
    </source>
</evidence>
<dbReference type="RefSeq" id="XP_007881047.1">
    <property type="nucleotide sequence ID" value="XM_007882856.1"/>
</dbReference>
<dbReference type="OrthoDB" id="2555959at2759"/>
<evidence type="ECO:0000256" key="1">
    <source>
        <dbReference type="SAM" id="MobiDB-lite"/>
    </source>
</evidence>
<sequence>MMATSPVLRALPMTTARRSVSNRAGASSTNIASKPAPRRPNEGSVPIRRTAEVTKGMDKKRPSPAAAYRAPEPAGGSERSKRINSKSVWSSWKDLSPRTKLVFAAGLATFAMGGLLVADKLEELFPARNNRSPSRRSQISTVAATEGSEPKMMEVPANDDGAGTSAQRCTAEAHSPPPQPRLFAISVVDREPTK</sequence>
<dbReference type="AlphaFoldDB" id="A0A061H505"/>
<reference evidence="2 3" key="1">
    <citation type="journal article" date="2013" name="Plant Cell">
        <title>The transition from a phytopathogenic smut ancestor to an anamorphic biocontrol agent deciphered by comparative whole-genome analysis.</title>
        <authorList>
            <person name="Lefebvre F."/>
            <person name="Joly D.L."/>
            <person name="Labbe C."/>
            <person name="Teichmann B."/>
            <person name="Linning R."/>
            <person name="Belzile F."/>
            <person name="Bakkeren G."/>
            <person name="Belanger R.R."/>
        </authorList>
    </citation>
    <scope>NUCLEOTIDE SEQUENCE [LARGE SCALE GENOMIC DNA]</scope>
    <source>
        <strain evidence="2 3">PF-1</strain>
    </source>
</reference>
<dbReference type="HOGENOM" id="CLU_1403002_0_0_1"/>
<dbReference type="eggNOG" id="ENOG502TKT6">
    <property type="taxonomic scope" value="Eukaryota"/>
</dbReference>
<dbReference type="EMBL" id="KE361641">
    <property type="protein sequence ID" value="EPQ27040.1"/>
    <property type="molecule type" value="Genomic_DNA"/>
</dbReference>
<feature type="region of interest" description="Disordered" evidence="1">
    <location>
        <begin position="129"/>
        <end position="194"/>
    </location>
</feature>
<accession>A0A061H505</accession>
<evidence type="ECO:0000313" key="2">
    <source>
        <dbReference type="EMBL" id="EPQ27040.1"/>
    </source>
</evidence>
<feature type="compositionally biased region" description="Basic and acidic residues" evidence="1">
    <location>
        <begin position="49"/>
        <end position="61"/>
    </location>
</feature>
<dbReference type="GeneID" id="19319417"/>